<dbReference type="AlphaFoldDB" id="E2BM12"/>
<name>E2BM12_HARSA</name>
<keyword evidence="3" id="KW-1185">Reference proteome</keyword>
<protein>
    <recommendedName>
        <fullName evidence="4">Polyamine-modulated factor 1</fullName>
    </recommendedName>
</protein>
<accession>E2BM12</accession>
<feature type="coiled-coil region" evidence="1">
    <location>
        <begin position="164"/>
        <end position="198"/>
    </location>
</feature>
<evidence type="ECO:0000256" key="1">
    <source>
        <dbReference type="SAM" id="Coils"/>
    </source>
</evidence>
<sequence length="236" mass="26646">MADDEQAGCSNNAQLFRIAISHSLRSIAESVRCQDFQLFPVSLPSPANLEIDRSKVKNVSRNRHIADLMPAKMRRSIEANEDEFVEILSLTTLKSKTAKKLHQAMVQELYRGMNGDLEAMLDKGALQDAFIKAAKLSEDSMTSADENAWRPPGDVALHLRSLDVHTIKKATEELEERLNEVERENDTLIKTIADSRLRIRTANNNVAKILDYAPVVLQRLEKTYEQLTTCLRANEN</sequence>
<reference evidence="2 3" key="1">
    <citation type="journal article" date="2010" name="Science">
        <title>Genomic comparison of the ants Camponotus floridanus and Harpegnathos saltator.</title>
        <authorList>
            <person name="Bonasio R."/>
            <person name="Zhang G."/>
            <person name="Ye C."/>
            <person name="Mutti N.S."/>
            <person name="Fang X."/>
            <person name="Qin N."/>
            <person name="Donahue G."/>
            <person name="Yang P."/>
            <person name="Li Q."/>
            <person name="Li C."/>
            <person name="Zhang P."/>
            <person name="Huang Z."/>
            <person name="Berger S.L."/>
            <person name="Reinberg D."/>
            <person name="Wang J."/>
            <person name="Liebig J."/>
        </authorList>
    </citation>
    <scope>NUCLEOTIDE SEQUENCE [LARGE SCALE GENOMIC DNA]</scope>
    <source>
        <strain evidence="2 3">R22 G/1</strain>
    </source>
</reference>
<evidence type="ECO:0008006" key="4">
    <source>
        <dbReference type="Google" id="ProtNLM"/>
    </source>
</evidence>
<gene>
    <name evidence="2" type="ORF">EAI_17076</name>
</gene>
<dbReference type="Proteomes" id="UP000008237">
    <property type="component" value="Unassembled WGS sequence"/>
</dbReference>
<evidence type="ECO:0000313" key="3">
    <source>
        <dbReference type="Proteomes" id="UP000008237"/>
    </source>
</evidence>
<dbReference type="EMBL" id="GL449100">
    <property type="protein sequence ID" value="EFN83261.1"/>
    <property type="molecule type" value="Genomic_DNA"/>
</dbReference>
<organism evidence="3">
    <name type="scientific">Harpegnathos saltator</name>
    <name type="common">Jerdon's jumping ant</name>
    <dbReference type="NCBI Taxonomy" id="610380"/>
    <lineage>
        <taxon>Eukaryota</taxon>
        <taxon>Metazoa</taxon>
        <taxon>Ecdysozoa</taxon>
        <taxon>Arthropoda</taxon>
        <taxon>Hexapoda</taxon>
        <taxon>Insecta</taxon>
        <taxon>Pterygota</taxon>
        <taxon>Neoptera</taxon>
        <taxon>Endopterygota</taxon>
        <taxon>Hymenoptera</taxon>
        <taxon>Apocrita</taxon>
        <taxon>Aculeata</taxon>
        <taxon>Formicoidea</taxon>
        <taxon>Formicidae</taxon>
        <taxon>Ponerinae</taxon>
        <taxon>Ponerini</taxon>
        <taxon>Harpegnathos</taxon>
    </lineage>
</organism>
<dbReference type="InParanoid" id="E2BM12"/>
<proteinExistence type="predicted"/>
<evidence type="ECO:0000313" key="2">
    <source>
        <dbReference type="EMBL" id="EFN83261.1"/>
    </source>
</evidence>
<keyword evidence="1" id="KW-0175">Coiled coil</keyword>
<dbReference type="OrthoDB" id="18453at2759"/>